<reference evidence="3 4" key="1">
    <citation type="submission" date="2024-09" db="EMBL/GenBank/DDBJ databases">
        <authorList>
            <person name="Sun Q."/>
            <person name="Mori K."/>
        </authorList>
    </citation>
    <scope>NUCLEOTIDE SEQUENCE [LARGE SCALE GENOMIC DNA]</scope>
    <source>
        <strain evidence="3 4">TBRC 7907</strain>
    </source>
</reference>
<name>A0ABV6A0D5_9PSEU</name>
<proteinExistence type="predicted"/>
<feature type="region of interest" description="Disordered" evidence="1">
    <location>
        <begin position="1"/>
        <end position="24"/>
    </location>
</feature>
<accession>A0ABV6A0D5</accession>
<dbReference type="Pfam" id="PF00934">
    <property type="entry name" value="PE"/>
    <property type="match status" value="1"/>
</dbReference>
<protein>
    <submittedName>
        <fullName evidence="3">PE domain-containing protein</fullName>
    </submittedName>
</protein>
<gene>
    <name evidence="3" type="ORF">ACFFQA_19455</name>
</gene>
<organism evidence="3 4">
    <name type="scientific">Allokutzneria oryzae</name>
    <dbReference type="NCBI Taxonomy" id="1378989"/>
    <lineage>
        <taxon>Bacteria</taxon>
        <taxon>Bacillati</taxon>
        <taxon>Actinomycetota</taxon>
        <taxon>Actinomycetes</taxon>
        <taxon>Pseudonocardiales</taxon>
        <taxon>Pseudonocardiaceae</taxon>
        <taxon>Allokutzneria</taxon>
    </lineage>
</organism>
<keyword evidence="4" id="KW-1185">Reference proteome</keyword>
<sequence>MAEKDIAARPAPDPVTAQLLPATSPNGGYQLDEAKLEALIKEWELLFKDLLKARNLARSLEFVKGPGDEEVSTRVARATKESAKAYIRHNNATCEYVASYIKKLKSTLATYRSREKFTAGQIEETQR</sequence>
<evidence type="ECO:0000313" key="3">
    <source>
        <dbReference type="EMBL" id="MFB9906120.1"/>
    </source>
</evidence>
<dbReference type="RefSeq" id="WP_377853902.1">
    <property type="nucleotide sequence ID" value="NZ_JBHLZU010000018.1"/>
</dbReference>
<dbReference type="EMBL" id="JBHLZU010000018">
    <property type="protein sequence ID" value="MFB9906120.1"/>
    <property type="molecule type" value="Genomic_DNA"/>
</dbReference>
<dbReference type="InterPro" id="IPR000084">
    <property type="entry name" value="PE-PGRS_N"/>
</dbReference>
<evidence type="ECO:0000256" key="1">
    <source>
        <dbReference type="SAM" id="MobiDB-lite"/>
    </source>
</evidence>
<dbReference type="Proteomes" id="UP001589693">
    <property type="component" value="Unassembled WGS sequence"/>
</dbReference>
<evidence type="ECO:0000259" key="2">
    <source>
        <dbReference type="Pfam" id="PF00934"/>
    </source>
</evidence>
<evidence type="ECO:0000313" key="4">
    <source>
        <dbReference type="Proteomes" id="UP001589693"/>
    </source>
</evidence>
<feature type="domain" description="PE" evidence="2">
    <location>
        <begin position="56"/>
        <end position="116"/>
    </location>
</feature>
<comment type="caution">
    <text evidence="3">The sequence shown here is derived from an EMBL/GenBank/DDBJ whole genome shotgun (WGS) entry which is preliminary data.</text>
</comment>